<evidence type="ECO:0000313" key="1">
    <source>
        <dbReference type="EMBL" id="OZC10560.1"/>
    </source>
</evidence>
<gene>
    <name evidence="1" type="ORF">X798_02309</name>
</gene>
<keyword evidence="2" id="KW-1185">Reference proteome</keyword>
<reference evidence="1 2" key="1">
    <citation type="submission" date="2015-12" db="EMBL/GenBank/DDBJ databases">
        <title>Draft genome of the nematode, Onchocerca flexuosa.</title>
        <authorList>
            <person name="Mitreva M."/>
        </authorList>
    </citation>
    <scope>NUCLEOTIDE SEQUENCE [LARGE SCALE GENOMIC DNA]</scope>
    <source>
        <strain evidence="1">Red Deer</strain>
    </source>
</reference>
<dbReference type="EMBL" id="KZ269985">
    <property type="protein sequence ID" value="OZC10560.1"/>
    <property type="molecule type" value="Genomic_DNA"/>
</dbReference>
<proteinExistence type="predicted"/>
<evidence type="ECO:0000313" key="2">
    <source>
        <dbReference type="Proteomes" id="UP000242913"/>
    </source>
</evidence>
<dbReference type="AlphaFoldDB" id="A0A238C0N2"/>
<dbReference type="Proteomes" id="UP000242913">
    <property type="component" value="Unassembled WGS sequence"/>
</dbReference>
<accession>A0A238C0N2</accession>
<sequence length="441" mass="52269">MSRNRTEHYTCPQFRTVTDRAASKGHYHIDHLLGNENYVNDMDDDTSTASCSSEVSTLKFISIRCIALILFQTNVHWRKLDEAIQIIQRWLYKANLPALIKKQLQTGLRDVYRETERWNEKHAKLFDEEGKNEKNPMPRQRVHRSDHLRLFYGSIVWKYNKYEIDDRKTALAIIAKDCADWPQMQFQLACAYAIHHLLNERNFDRIRLKAFAKKLSGHCLYDFWFALLDNTNDAWGKMFSSDNLAPKQILSLAFQFAIVNGYFELVIFIWDNITDPQREFIGRKIKNSKKKKKFIGLLQWRKVCFKAKDREVLHFLCERLCIINASGLARITWNTFYQTLQNSLQEDNIGFREDAMHKLAFLLENTCPRLRSAMLSMENFKAITDAFVYNQTEVFALFLSYLEPEQLQLTREYIDRIYDRKKSEASRKQLRILLRRQQTLA</sequence>
<dbReference type="OrthoDB" id="5827962at2759"/>
<organism evidence="1 2">
    <name type="scientific">Onchocerca flexuosa</name>
    <dbReference type="NCBI Taxonomy" id="387005"/>
    <lineage>
        <taxon>Eukaryota</taxon>
        <taxon>Metazoa</taxon>
        <taxon>Ecdysozoa</taxon>
        <taxon>Nematoda</taxon>
        <taxon>Chromadorea</taxon>
        <taxon>Rhabditida</taxon>
        <taxon>Spirurina</taxon>
        <taxon>Spiruromorpha</taxon>
        <taxon>Filarioidea</taxon>
        <taxon>Onchocercidae</taxon>
        <taxon>Onchocerca</taxon>
    </lineage>
</organism>
<name>A0A238C0N2_9BILA</name>
<protein>
    <submittedName>
        <fullName evidence="1">Uncharacterized protein</fullName>
    </submittedName>
</protein>